<dbReference type="Gene3D" id="3.40.50.2000">
    <property type="entry name" value="Glycogen Phosphorylase B"/>
    <property type="match status" value="1"/>
</dbReference>
<dbReference type="STRING" id="329726.AM1_6383"/>
<dbReference type="EMBL" id="CP000828">
    <property type="protein sequence ID" value="ABW31313.1"/>
    <property type="molecule type" value="Genomic_DNA"/>
</dbReference>
<gene>
    <name evidence="2" type="ordered locus">AM1_6383</name>
</gene>
<dbReference type="Proteomes" id="UP000000268">
    <property type="component" value="Chromosome"/>
</dbReference>
<dbReference type="SUPFAM" id="SSF53756">
    <property type="entry name" value="UDP-Glycosyltransferase/glycogen phosphorylase"/>
    <property type="match status" value="1"/>
</dbReference>
<dbReference type="Pfam" id="PF04101">
    <property type="entry name" value="Glyco_tran_28_C"/>
    <property type="match status" value="1"/>
</dbReference>
<dbReference type="CAZy" id="GT1">
    <property type="family name" value="Glycosyltransferase Family 1"/>
</dbReference>
<dbReference type="GO" id="GO:0016758">
    <property type="term" value="F:hexosyltransferase activity"/>
    <property type="evidence" value="ECO:0007669"/>
    <property type="project" value="InterPro"/>
</dbReference>
<dbReference type="PANTHER" id="PTHR21015:SF28">
    <property type="entry name" value="SLL1722 PROTEIN"/>
    <property type="match status" value="1"/>
</dbReference>
<dbReference type="InterPro" id="IPR007235">
    <property type="entry name" value="Glyco_trans_28_C"/>
</dbReference>
<keyword evidence="3" id="KW-1185">Reference proteome</keyword>
<dbReference type="AlphaFoldDB" id="B0C8Q1"/>
<dbReference type="KEGG" id="amr:AM1_6383"/>
<accession>B0C8Q1</accession>
<proteinExistence type="predicted"/>
<dbReference type="HOGENOM" id="CLU_055279_0_0_3"/>
<protein>
    <recommendedName>
        <fullName evidence="1">Glycosyl transferase family 28 C-terminal domain-containing protein</fullName>
    </recommendedName>
</protein>
<organism evidence="2 3">
    <name type="scientific">Acaryochloris marina (strain MBIC 11017)</name>
    <dbReference type="NCBI Taxonomy" id="329726"/>
    <lineage>
        <taxon>Bacteria</taxon>
        <taxon>Bacillati</taxon>
        <taxon>Cyanobacteriota</taxon>
        <taxon>Cyanophyceae</taxon>
        <taxon>Acaryochloridales</taxon>
        <taxon>Acaryochloridaceae</taxon>
        <taxon>Acaryochloris</taxon>
    </lineage>
</organism>
<evidence type="ECO:0000313" key="2">
    <source>
        <dbReference type="EMBL" id="ABW31313.1"/>
    </source>
</evidence>
<dbReference type="eggNOG" id="COG4671">
    <property type="taxonomic scope" value="Bacteria"/>
</dbReference>
<name>B0C8Q1_ACAM1</name>
<dbReference type="OrthoDB" id="503443at2"/>
<dbReference type="RefSeq" id="WP_012166487.1">
    <property type="nucleotide sequence ID" value="NC_009925.1"/>
</dbReference>
<evidence type="ECO:0000259" key="1">
    <source>
        <dbReference type="Pfam" id="PF04101"/>
    </source>
</evidence>
<feature type="domain" description="Glycosyl transferase family 28 C-terminal" evidence="1">
    <location>
        <begin position="256"/>
        <end position="360"/>
    </location>
</feature>
<dbReference type="PANTHER" id="PTHR21015">
    <property type="entry name" value="UDP-N-ACETYLGLUCOSAMINE--N-ACETYLMURAMYL-(PENTAPEPTIDE) PYROPHOSPHORYL-UNDECAPRENOL N-ACETYLGLUCOSAMINE TRANSFERASE 1"/>
    <property type="match status" value="1"/>
</dbReference>
<evidence type="ECO:0000313" key="3">
    <source>
        <dbReference type="Proteomes" id="UP000000268"/>
    </source>
</evidence>
<sequence>MKKILFYCQYLAGMGHLVRSTEIIRSLVPSFQVCLVIGGEPIDQFEVPDGVEVVYLPALREEAGELIALNQSVESVKIARRQRLLGLFEQFQPDCVITECFPFSKYKMAFELLPLLERAKAAQVKVVCSLRDLIMTQSMSEKGLARKQARILDQIQQFYDLVLCHCDRNLQSLDACFPSAHALTCEVFYTGYVAQSLATSFVQQQALKSPRIVASVGGGRYGYSLLKAIGEVGPLLHHAIPHQIYAFAGPFMSESEFHSLKTLTSSQSNITLQRFTPNLMDYLYGADLSISLGGYNTTMNVLSSQVRSLILPSPSPNQADEQWLRASRLAQLGAVEVLSPDQLSPSALAHAILQHLHTAKPSHAINLKGSENTAKRLRQLCDQTVALAR</sequence>
<reference evidence="2 3" key="1">
    <citation type="journal article" date="2008" name="Proc. Natl. Acad. Sci. U.S.A.">
        <title>Niche adaptation and genome expansion in the chlorophyll d-producing cyanobacterium Acaryochloris marina.</title>
        <authorList>
            <person name="Swingley W.D."/>
            <person name="Chen M."/>
            <person name="Cheung P.C."/>
            <person name="Conrad A.L."/>
            <person name="Dejesa L.C."/>
            <person name="Hao J."/>
            <person name="Honchak B.M."/>
            <person name="Karbach L.E."/>
            <person name="Kurdoglu A."/>
            <person name="Lahiri S."/>
            <person name="Mastrian S.D."/>
            <person name="Miyashita H."/>
            <person name="Page L."/>
            <person name="Ramakrishna P."/>
            <person name="Satoh S."/>
            <person name="Sattley W.M."/>
            <person name="Shimada Y."/>
            <person name="Taylor H.L."/>
            <person name="Tomo T."/>
            <person name="Tsuchiya T."/>
            <person name="Wang Z.T."/>
            <person name="Raymond J."/>
            <person name="Mimuro M."/>
            <person name="Blankenship R.E."/>
            <person name="Touchman J.W."/>
        </authorList>
    </citation>
    <scope>NUCLEOTIDE SEQUENCE [LARGE SCALE GENOMIC DNA]</scope>
    <source>
        <strain evidence="3">MBIC 11017</strain>
    </source>
</reference>